<organism evidence="11 12">
    <name type="scientific">Dekkera bruxellensis</name>
    <name type="common">Brettanomyces custersii</name>
    <dbReference type="NCBI Taxonomy" id="5007"/>
    <lineage>
        <taxon>Eukaryota</taxon>
        <taxon>Fungi</taxon>
        <taxon>Dikarya</taxon>
        <taxon>Ascomycota</taxon>
        <taxon>Saccharomycotina</taxon>
        <taxon>Pichiomycetes</taxon>
        <taxon>Pichiales</taxon>
        <taxon>Pichiaceae</taxon>
        <taxon>Brettanomyces</taxon>
    </lineage>
</organism>
<keyword evidence="2" id="KW-0479">Metal-binding</keyword>
<evidence type="ECO:0000256" key="4">
    <source>
        <dbReference type="ARBA" id="ARBA00022833"/>
    </source>
</evidence>
<dbReference type="GO" id="GO:0045944">
    <property type="term" value="P:positive regulation of transcription by RNA polymerase II"/>
    <property type="evidence" value="ECO:0007669"/>
    <property type="project" value="TreeGrafter"/>
</dbReference>
<evidence type="ECO:0000259" key="10">
    <source>
        <dbReference type="PROSITE" id="PS50114"/>
    </source>
</evidence>
<gene>
    <name evidence="11" type="ORF">DEBR0S4_01816G</name>
</gene>
<feature type="region of interest" description="Disordered" evidence="9">
    <location>
        <begin position="51"/>
        <end position="110"/>
    </location>
</feature>
<evidence type="ECO:0000256" key="2">
    <source>
        <dbReference type="ARBA" id="ARBA00022723"/>
    </source>
</evidence>
<dbReference type="CDD" id="cd00202">
    <property type="entry name" value="ZnF_GATA"/>
    <property type="match status" value="1"/>
</dbReference>
<name>A0A7D9H0N1_DEKBR</name>
<dbReference type="Gene3D" id="3.30.50.10">
    <property type="entry name" value="Erythroid Transcription Factor GATA-1, subunit A"/>
    <property type="match status" value="1"/>
</dbReference>
<feature type="region of interest" description="Disordered" evidence="9">
    <location>
        <begin position="480"/>
        <end position="662"/>
    </location>
</feature>
<dbReference type="InterPro" id="IPR013088">
    <property type="entry name" value="Znf_NHR/GATA"/>
</dbReference>
<dbReference type="PROSITE" id="PS00344">
    <property type="entry name" value="GATA_ZN_FINGER_1"/>
    <property type="match status" value="1"/>
</dbReference>
<dbReference type="InterPro" id="IPR039355">
    <property type="entry name" value="Transcription_factor_GATA"/>
</dbReference>
<dbReference type="PANTHER" id="PTHR10071:SF281">
    <property type="entry name" value="BOX A-BINDING FACTOR-RELATED"/>
    <property type="match status" value="1"/>
</dbReference>
<feature type="region of interest" description="Disordered" evidence="9">
    <location>
        <begin position="144"/>
        <end position="173"/>
    </location>
</feature>
<keyword evidence="3 8" id="KW-0863">Zinc-finger</keyword>
<evidence type="ECO:0000256" key="8">
    <source>
        <dbReference type="PROSITE-ProRule" id="PRU00094"/>
    </source>
</evidence>
<dbReference type="AlphaFoldDB" id="A0A7D9H0N1"/>
<feature type="compositionally biased region" description="Low complexity" evidence="9">
    <location>
        <begin position="362"/>
        <end position="396"/>
    </location>
</feature>
<dbReference type="PANTHER" id="PTHR10071">
    <property type="entry name" value="TRANSCRIPTION FACTOR GATA FAMILY MEMBER"/>
    <property type="match status" value="1"/>
</dbReference>
<keyword evidence="5" id="KW-0805">Transcription regulation</keyword>
<keyword evidence="6" id="KW-0804">Transcription</keyword>
<dbReference type="PROSITE" id="PS50114">
    <property type="entry name" value="GATA_ZN_FINGER_2"/>
    <property type="match status" value="1"/>
</dbReference>
<feature type="compositionally biased region" description="Polar residues" evidence="9">
    <location>
        <begin position="531"/>
        <end position="544"/>
    </location>
</feature>
<feature type="region of interest" description="Disordered" evidence="9">
    <location>
        <begin position="202"/>
        <end position="236"/>
    </location>
</feature>
<comment type="subcellular location">
    <subcellularLocation>
        <location evidence="1">Nucleus</location>
    </subcellularLocation>
</comment>
<dbReference type="PRINTS" id="PR00619">
    <property type="entry name" value="GATAZNFINGER"/>
</dbReference>
<reference evidence="11 12" key="1">
    <citation type="submission" date="2019-07" db="EMBL/GenBank/DDBJ databases">
        <authorList>
            <person name="Friedrich A."/>
            <person name="Schacherer J."/>
        </authorList>
    </citation>
    <scope>NUCLEOTIDE SEQUENCE [LARGE SCALE GENOMIC DNA]</scope>
</reference>
<evidence type="ECO:0000256" key="9">
    <source>
        <dbReference type="SAM" id="MobiDB-lite"/>
    </source>
</evidence>
<evidence type="ECO:0000256" key="7">
    <source>
        <dbReference type="ARBA" id="ARBA00023242"/>
    </source>
</evidence>
<feature type="region of interest" description="Disordered" evidence="9">
    <location>
        <begin position="362"/>
        <end position="432"/>
    </location>
</feature>
<protein>
    <submittedName>
        <fullName evidence="11">DEBR0S4_01816g1_1</fullName>
    </submittedName>
</protein>
<evidence type="ECO:0000313" key="12">
    <source>
        <dbReference type="Proteomes" id="UP000478008"/>
    </source>
</evidence>
<evidence type="ECO:0000256" key="3">
    <source>
        <dbReference type="ARBA" id="ARBA00022771"/>
    </source>
</evidence>
<evidence type="ECO:0000313" key="11">
    <source>
        <dbReference type="EMBL" id="VUG18766.1"/>
    </source>
</evidence>
<feature type="compositionally biased region" description="Basic residues" evidence="9">
    <location>
        <begin position="397"/>
        <end position="416"/>
    </location>
</feature>
<accession>A0A7D9H0N1</accession>
<feature type="compositionally biased region" description="Polar residues" evidence="9">
    <location>
        <begin position="161"/>
        <end position="173"/>
    </location>
</feature>
<keyword evidence="7" id="KW-0539">Nucleus</keyword>
<evidence type="ECO:0000256" key="1">
    <source>
        <dbReference type="ARBA" id="ARBA00004123"/>
    </source>
</evidence>
<dbReference type="GO" id="GO:0000981">
    <property type="term" value="F:DNA-binding transcription factor activity, RNA polymerase II-specific"/>
    <property type="evidence" value="ECO:0007669"/>
    <property type="project" value="TreeGrafter"/>
</dbReference>
<evidence type="ECO:0000256" key="5">
    <source>
        <dbReference type="ARBA" id="ARBA00023015"/>
    </source>
</evidence>
<dbReference type="Pfam" id="PF08550">
    <property type="entry name" value="GATA_AreA"/>
    <property type="match status" value="1"/>
</dbReference>
<sequence>MDEQDPHSLKDDSSATTLWKMYSKAKAGLPYRSRMENLTWRLMYLNMKKRDPMAGEQKGQPSRRGSMRSASVGPRNEDGLSVSPKSTGGISTGGTNSSFLATNSPGSDWPQFPDLGLMAGGSKHEDARGTDAEESYMSSLREIGGQGSFYGGRQREKHDSWSNNSPPDQSQARQFENMPLSPVIGSKRKQISPVIYPQQSKLSQSLLNQTRRPKTAGSNIDEAADMNTTPAADSGLEIDPISLDTAFGVESSPFSTRGSTPSSAVPPYLNPVSASMTNISHLAPSGGASRGSQIVSQSVPGSFVGMDGNQRQLPFLNTPASMVSHFPGPAAVDERFNFDLDGSDFSMPGIAPEILQHGLNSQLQQLQQPQRQLSRASSGSGRSPGKSGGKSVSGLKAGRKRVGTRKKSTAKSRKASMYHGSASGGAKNGGSQEIFCTNCHTKTTPLWRRNPEGKPLCNACGLFLKLHGVVRPLSLKTDVIKKRQRNSSKRGRKKTDGDDLHPTPLALGKRSDDNDSSAGTPGSSRGHRKSSGATVQRSRGSNLGKQAGMQKSGGQTAATVNSTQSGTKMDSTPLFGGQDPFDMFGVKENTDFDQNLDGLNPQMEGLGLVSLADSTNRQGSSTAGAPQHSGGAAGSTGAPKADSTQHKDKDANQGLDWLTMSL</sequence>
<dbReference type="SMART" id="SM00401">
    <property type="entry name" value="ZnF_GATA"/>
    <property type="match status" value="1"/>
</dbReference>
<dbReference type="GO" id="GO:0005634">
    <property type="term" value="C:nucleus"/>
    <property type="evidence" value="ECO:0007669"/>
    <property type="project" value="UniProtKB-SubCell"/>
</dbReference>
<dbReference type="GO" id="GO:0000122">
    <property type="term" value="P:negative regulation of transcription by RNA polymerase II"/>
    <property type="evidence" value="ECO:0007669"/>
    <property type="project" value="TreeGrafter"/>
</dbReference>
<dbReference type="Pfam" id="PF00320">
    <property type="entry name" value="GATA"/>
    <property type="match status" value="1"/>
</dbReference>
<dbReference type="SUPFAM" id="SSF57716">
    <property type="entry name" value="Glucocorticoid receptor-like (DNA-binding domain)"/>
    <property type="match status" value="1"/>
</dbReference>
<dbReference type="GO" id="GO:0008270">
    <property type="term" value="F:zinc ion binding"/>
    <property type="evidence" value="ECO:0007669"/>
    <property type="project" value="UniProtKB-KW"/>
</dbReference>
<feature type="compositionally biased region" description="Low complexity" evidence="9">
    <location>
        <begin position="86"/>
        <end position="98"/>
    </location>
</feature>
<feature type="compositionally biased region" description="Basic residues" evidence="9">
    <location>
        <begin position="482"/>
        <end position="493"/>
    </location>
</feature>
<proteinExistence type="predicted"/>
<dbReference type="EMBL" id="CABFWN010000004">
    <property type="protein sequence ID" value="VUG18766.1"/>
    <property type="molecule type" value="Genomic_DNA"/>
</dbReference>
<evidence type="ECO:0000256" key="6">
    <source>
        <dbReference type="ARBA" id="ARBA00023163"/>
    </source>
</evidence>
<dbReference type="FunFam" id="3.30.50.10:FF:000007">
    <property type="entry name" value="Nitrogen regulatory AreA, N-terminal"/>
    <property type="match status" value="1"/>
</dbReference>
<feature type="compositionally biased region" description="Polar residues" evidence="9">
    <location>
        <begin position="612"/>
        <end position="624"/>
    </location>
</feature>
<keyword evidence="4" id="KW-0862">Zinc</keyword>
<feature type="domain" description="GATA-type" evidence="10">
    <location>
        <begin position="436"/>
        <end position="483"/>
    </location>
</feature>
<dbReference type="InterPro" id="IPR013860">
    <property type="entry name" value="AreA_GATA"/>
</dbReference>
<feature type="compositionally biased region" description="Polar residues" evidence="9">
    <location>
        <begin position="552"/>
        <end position="570"/>
    </location>
</feature>
<keyword evidence="12" id="KW-1185">Reference proteome</keyword>
<dbReference type="InterPro" id="IPR000679">
    <property type="entry name" value="Znf_GATA"/>
</dbReference>
<dbReference type="Proteomes" id="UP000478008">
    <property type="component" value="Unassembled WGS sequence"/>
</dbReference>
<dbReference type="GO" id="GO:0000978">
    <property type="term" value="F:RNA polymerase II cis-regulatory region sequence-specific DNA binding"/>
    <property type="evidence" value="ECO:0007669"/>
    <property type="project" value="TreeGrafter"/>
</dbReference>